<keyword evidence="2 4" id="KW-0732">Signal</keyword>
<dbReference type="GO" id="GO:0050821">
    <property type="term" value="P:protein stabilization"/>
    <property type="evidence" value="ECO:0007669"/>
    <property type="project" value="TreeGrafter"/>
</dbReference>
<dbReference type="STRING" id="659014.SAMN04487996_109213"/>
<dbReference type="GO" id="GO:0005829">
    <property type="term" value="C:cytosol"/>
    <property type="evidence" value="ECO:0007669"/>
    <property type="project" value="TreeGrafter"/>
</dbReference>
<protein>
    <submittedName>
        <fullName evidence="5">Periplasmic chaperone for outer membrane proteins Skp</fullName>
    </submittedName>
</protein>
<reference evidence="6" key="1">
    <citation type="submission" date="2016-10" db="EMBL/GenBank/DDBJ databases">
        <authorList>
            <person name="Varghese N."/>
            <person name="Submissions S."/>
        </authorList>
    </citation>
    <scope>NUCLEOTIDE SEQUENCE [LARGE SCALE GENOMIC DNA]</scope>
    <source>
        <strain evidence="6">DSM 25329</strain>
    </source>
</reference>
<dbReference type="SUPFAM" id="SSF111384">
    <property type="entry name" value="OmpH-like"/>
    <property type="match status" value="1"/>
</dbReference>
<dbReference type="Gene3D" id="3.30.910.20">
    <property type="entry name" value="Skp domain"/>
    <property type="match status" value="1"/>
</dbReference>
<dbReference type="PANTHER" id="PTHR35089">
    <property type="entry name" value="CHAPERONE PROTEIN SKP"/>
    <property type="match status" value="1"/>
</dbReference>
<evidence type="ECO:0000313" key="5">
    <source>
        <dbReference type="EMBL" id="SDF21119.1"/>
    </source>
</evidence>
<evidence type="ECO:0000256" key="1">
    <source>
        <dbReference type="ARBA" id="ARBA00009091"/>
    </source>
</evidence>
<sequence length="217" mass="24916">MKKIFILLVLSILCSSALYAQKIGYTDMEFITSKMPEYQAAQVEMKKFTDKWSQEIKDKFSEIDRMQRAYMAEEILLTDELKRKRQGEIKEKELEAGEYNSKIFGVEGLMFQKKKELMKPVLEKVQRAVTKVCSQRRLDFMFDKSSDIGMLYTNPKHDYSDYVMEELGIDPKSNKAGNNDKTGSNDKAAKPEEPAQQQPAAPAKSSPKQKSTNSKLK</sequence>
<dbReference type="RefSeq" id="WP_090152101.1">
    <property type="nucleotide sequence ID" value="NZ_FNAN01000009.1"/>
</dbReference>
<organism evidence="5 6">
    <name type="scientific">Dyadobacter soli</name>
    <dbReference type="NCBI Taxonomy" id="659014"/>
    <lineage>
        <taxon>Bacteria</taxon>
        <taxon>Pseudomonadati</taxon>
        <taxon>Bacteroidota</taxon>
        <taxon>Cytophagia</taxon>
        <taxon>Cytophagales</taxon>
        <taxon>Spirosomataceae</taxon>
        <taxon>Dyadobacter</taxon>
    </lineage>
</organism>
<dbReference type="AlphaFoldDB" id="A0A1G7J9F9"/>
<dbReference type="GO" id="GO:0051082">
    <property type="term" value="F:unfolded protein binding"/>
    <property type="evidence" value="ECO:0007669"/>
    <property type="project" value="InterPro"/>
</dbReference>
<name>A0A1G7J9F9_9BACT</name>
<feature type="compositionally biased region" description="Low complexity" evidence="3">
    <location>
        <begin position="194"/>
        <end position="211"/>
    </location>
</feature>
<gene>
    <name evidence="5" type="ORF">SAMN04487996_109213</name>
</gene>
<evidence type="ECO:0000256" key="4">
    <source>
        <dbReference type="SAM" id="SignalP"/>
    </source>
</evidence>
<proteinExistence type="inferred from homology"/>
<evidence type="ECO:0000313" key="6">
    <source>
        <dbReference type="Proteomes" id="UP000198748"/>
    </source>
</evidence>
<comment type="similarity">
    <text evidence="1">Belongs to the Skp family.</text>
</comment>
<dbReference type="PANTHER" id="PTHR35089:SF1">
    <property type="entry name" value="CHAPERONE PROTEIN SKP"/>
    <property type="match status" value="1"/>
</dbReference>
<keyword evidence="6" id="KW-1185">Reference proteome</keyword>
<dbReference type="EMBL" id="FNAN01000009">
    <property type="protein sequence ID" value="SDF21119.1"/>
    <property type="molecule type" value="Genomic_DNA"/>
</dbReference>
<accession>A0A1G7J9F9</accession>
<feature type="region of interest" description="Disordered" evidence="3">
    <location>
        <begin position="169"/>
        <end position="217"/>
    </location>
</feature>
<dbReference type="SMART" id="SM00935">
    <property type="entry name" value="OmpH"/>
    <property type="match status" value="1"/>
</dbReference>
<feature type="signal peptide" evidence="4">
    <location>
        <begin position="1"/>
        <end position="20"/>
    </location>
</feature>
<dbReference type="OrthoDB" id="9788552at2"/>
<dbReference type="Pfam" id="PF03938">
    <property type="entry name" value="OmpH"/>
    <property type="match status" value="1"/>
</dbReference>
<evidence type="ECO:0000256" key="3">
    <source>
        <dbReference type="SAM" id="MobiDB-lite"/>
    </source>
</evidence>
<dbReference type="InterPro" id="IPR005632">
    <property type="entry name" value="Chaperone_Skp"/>
</dbReference>
<feature type="chain" id="PRO_5011701095" evidence="4">
    <location>
        <begin position="21"/>
        <end position="217"/>
    </location>
</feature>
<feature type="compositionally biased region" description="Basic and acidic residues" evidence="3">
    <location>
        <begin position="183"/>
        <end position="193"/>
    </location>
</feature>
<dbReference type="InterPro" id="IPR024930">
    <property type="entry name" value="Skp_dom_sf"/>
</dbReference>
<evidence type="ECO:0000256" key="2">
    <source>
        <dbReference type="ARBA" id="ARBA00022729"/>
    </source>
</evidence>
<dbReference type="Proteomes" id="UP000198748">
    <property type="component" value="Unassembled WGS sequence"/>
</dbReference>